<evidence type="ECO:0000256" key="1">
    <source>
        <dbReference type="ARBA" id="ARBA00022679"/>
    </source>
</evidence>
<evidence type="ECO:0000256" key="2">
    <source>
        <dbReference type="ARBA" id="ARBA00023315"/>
    </source>
</evidence>
<gene>
    <name evidence="5" type="ORF">GCM10007939_22540</name>
</gene>
<organism evidence="5 6">
    <name type="scientific">Amylibacter marinus</name>
    <dbReference type="NCBI Taxonomy" id="1475483"/>
    <lineage>
        <taxon>Bacteria</taxon>
        <taxon>Pseudomonadati</taxon>
        <taxon>Pseudomonadota</taxon>
        <taxon>Alphaproteobacteria</taxon>
        <taxon>Rhodobacterales</taxon>
        <taxon>Paracoccaceae</taxon>
        <taxon>Amylibacter</taxon>
    </lineage>
</organism>
<dbReference type="Gene3D" id="3.40.47.10">
    <property type="match status" value="1"/>
</dbReference>
<evidence type="ECO:0000313" key="5">
    <source>
        <dbReference type="EMBL" id="GLQ35970.1"/>
    </source>
</evidence>
<reference evidence="6" key="1">
    <citation type="journal article" date="2019" name="Int. J. Syst. Evol. Microbiol.">
        <title>The Global Catalogue of Microorganisms (GCM) 10K type strain sequencing project: providing services to taxonomists for standard genome sequencing and annotation.</title>
        <authorList>
            <consortium name="The Broad Institute Genomics Platform"/>
            <consortium name="The Broad Institute Genome Sequencing Center for Infectious Disease"/>
            <person name="Wu L."/>
            <person name="Ma J."/>
        </authorList>
    </citation>
    <scope>NUCLEOTIDE SEQUENCE [LARGE SCALE GENOMIC DNA]</scope>
    <source>
        <strain evidence="6">NBRC 110140</strain>
    </source>
</reference>
<evidence type="ECO:0000259" key="3">
    <source>
        <dbReference type="Pfam" id="PF08541"/>
    </source>
</evidence>
<keyword evidence="2" id="KW-0012">Acyltransferase</keyword>
<proteinExistence type="predicted"/>
<dbReference type="Pfam" id="PF08545">
    <property type="entry name" value="ACP_syn_III"/>
    <property type="match status" value="1"/>
</dbReference>
<dbReference type="RefSeq" id="WP_284379203.1">
    <property type="nucleotide sequence ID" value="NZ_BSNN01000007.1"/>
</dbReference>
<dbReference type="NCBIfam" id="NF006829">
    <property type="entry name" value="PRK09352.1"/>
    <property type="match status" value="1"/>
</dbReference>
<dbReference type="InterPro" id="IPR013747">
    <property type="entry name" value="ACP_syn_III_C"/>
</dbReference>
<dbReference type="EMBL" id="BSNN01000007">
    <property type="protein sequence ID" value="GLQ35970.1"/>
    <property type="molecule type" value="Genomic_DNA"/>
</dbReference>
<dbReference type="PANTHER" id="PTHR34069">
    <property type="entry name" value="3-OXOACYL-[ACYL-CARRIER-PROTEIN] SYNTHASE 3"/>
    <property type="match status" value="1"/>
</dbReference>
<feature type="domain" description="Beta-ketoacyl-[acyl-carrier-protein] synthase III C-terminal" evidence="3">
    <location>
        <begin position="248"/>
        <end position="337"/>
    </location>
</feature>
<dbReference type="CDD" id="cd00830">
    <property type="entry name" value="KAS_III"/>
    <property type="match status" value="1"/>
</dbReference>
<dbReference type="Proteomes" id="UP001156694">
    <property type="component" value="Unassembled WGS sequence"/>
</dbReference>
<sequence>MINARIEHIETHFPDHVLSNADLCVTFPSWTPEKILAKTGISERRISAPNETSVDLGVKAAQKLLMKYPELMDEIDYLIFCSQTADHFLPTSACIIQDRLGLPKHIGAFDINQGCSGYVYSLAVAKGMIVGGIARKILLITADTYTKLINENDTSVRTLFGDGAAASVITASEGPQGIKDFVFGTNGAGANQLIVPAGGFRQRPTKDSAHEVRDEFGNTRSADQLFMDGSKIMMFGLGEVPKAIKALLTKAELDLEQIDHFIFHQASLLMLEKLIKKLKIDPNKAPLSLEYTGNTVSSTIPILLKSCIDDHRFETGDKLLLAGFGVGLSWAACIVEI</sequence>
<feature type="domain" description="Beta-ketoacyl-[acyl-carrier-protein] synthase III N-terminal" evidence="4">
    <location>
        <begin position="109"/>
        <end position="187"/>
    </location>
</feature>
<keyword evidence="1" id="KW-0808">Transferase</keyword>
<evidence type="ECO:0000313" key="6">
    <source>
        <dbReference type="Proteomes" id="UP001156694"/>
    </source>
</evidence>
<dbReference type="InterPro" id="IPR013751">
    <property type="entry name" value="ACP_syn_III_N"/>
</dbReference>
<dbReference type="PANTHER" id="PTHR34069:SF2">
    <property type="entry name" value="BETA-KETOACYL-[ACYL-CARRIER-PROTEIN] SYNTHASE III"/>
    <property type="match status" value="1"/>
</dbReference>
<dbReference type="InterPro" id="IPR016039">
    <property type="entry name" value="Thiolase-like"/>
</dbReference>
<evidence type="ECO:0000259" key="4">
    <source>
        <dbReference type="Pfam" id="PF08545"/>
    </source>
</evidence>
<protein>
    <submittedName>
        <fullName evidence="5">3-oxoacyl-ACP synthase</fullName>
    </submittedName>
</protein>
<accession>A0ABQ5VX89</accession>
<dbReference type="SUPFAM" id="SSF53901">
    <property type="entry name" value="Thiolase-like"/>
    <property type="match status" value="1"/>
</dbReference>
<keyword evidence="6" id="KW-1185">Reference proteome</keyword>
<dbReference type="Pfam" id="PF08541">
    <property type="entry name" value="ACP_syn_III_C"/>
    <property type="match status" value="1"/>
</dbReference>
<comment type="caution">
    <text evidence="5">The sequence shown here is derived from an EMBL/GenBank/DDBJ whole genome shotgun (WGS) entry which is preliminary data.</text>
</comment>
<name>A0ABQ5VX89_9RHOB</name>